<keyword evidence="4" id="KW-0548">Nucleotidyltransferase</keyword>
<evidence type="ECO:0000256" key="9">
    <source>
        <dbReference type="ARBA" id="ARBA00038276"/>
    </source>
</evidence>
<dbReference type="InterPro" id="IPR052038">
    <property type="entry name" value="Type-VII_TA_antitoxin"/>
</dbReference>
<dbReference type="Gene3D" id="3.30.460.10">
    <property type="entry name" value="Beta Polymerase, domain 2"/>
    <property type="match status" value="1"/>
</dbReference>
<evidence type="ECO:0000256" key="6">
    <source>
        <dbReference type="ARBA" id="ARBA00022741"/>
    </source>
</evidence>
<dbReference type="InterPro" id="IPR043519">
    <property type="entry name" value="NT_sf"/>
</dbReference>
<proteinExistence type="inferred from homology"/>
<comment type="cofactor">
    <cofactor evidence="1">
        <name>Mg(2+)</name>
        <dbReference type="ChEBI" id="CHEBI:18420"/>
    </cofactor>
</comment>
<keyword evidence="5" id="KW-0479">Metal-binding</keyword>
<comment type="similarity">
    <text evidence="9">Belongs to the MntA antitoxin family.</text>
</comment>
<evidence type="ECO:0000256" key="1">
    <source>
        <dbReference type="ARBA" id="ARBA00001946"/>
    </source>
</evidence>
<dbReference type="Proteomes" id="UP000177763">
    <property type="component" value="Unassembled WGS sequence"/>
</dbReference>
<dbReference type="EMBL" id="MEVN01000034">
    <property type="protein sequence ID" value="OGC56592.1"/>
    <property type="molecule type" value="Genomic_DNA"/>
</dbReference>
<dbReference type="Pfam" id="PF01909">
    <property type="entry name" value="NTP_transf_2"/>
    <property type="match status" value="1"/>
</dbReference>
<gene>
    <name evidence="11" type="ORF">A3H26_01725</name>
</gene>
<organism evidence="11 12">
    <name type="scientific">candidate division WWE3 bacterium RIFCSPLOWO2_12_FULL_36_10</name>
    <dbReference type="NCBI Taxonomy" id="1802630"/>
    <lineage>
        <taxon>Bacteria</taxon>
        <taxon>Katanobacteria</taxon>
    </lineage>
</organism>
<evidence type="ECO:0000256" key="8">
    <source>
        <dbReference type="ARBA" id="ARBA00022842"/>
    </source>
</evidence>
<dbReference type="GO" id="GO:0016779">
    <property type="term" value="F:nucleotidyltransferase activity"/>
    <property type="evidence" value="ECO:0007669"/>
    <property type="project" value="UniProtKB-KW"/>
</dbReference>
<dbReference type="GO" id="GO:0005524">
    <property type="term" value="F:ATP binding"/>
    <property type="evidence" value="ECO:0007669"/>
    <property type="project" value="UniProtKB-KW"/>
</dbReference>
<dbReference type="PANTHER" id="PTHR33571">
    <property type="entry name" value="SSL8005 PROTEIN"/>
    <property type="match status" value="1"/>
</dbReference>
<dbReference type="STRING" id="1802630.A3H26_01725"/>
<dbReference type="SUPFAM" id="SSF81301">
    <property type="entry name" value="Nucleotidyltransferase"/>
    <property type="match status" value="1"/>
</dbReference>
<evidence type="ECO:0000256" key="5">
    <source>
        <dbReference type="ARBA" id="ARBA00022723"/>
    </source>
</evidence>
<evidence type="ECO:0000256" key="3">
    <source>
        <dbReference type="ARBA" id="ARBA00022679"/>
    </source>
</evidence>
<evidence type="ECO:0000256" key="7">
    <source>
        <dbReference type="ARBA" id="ARBA00022840"/>
    </source>
</evidence>
<evidence type="ECO:0000313" key="12">
    <source>
        <dbReference type="Proteomes" id="UP000177763"/>
    </source>
</evidence>
<reference evidence="11 12" key="1">
    <citation type="journal article" date="2016" name="Nat. Commun.">
        <title>Thousands of microbial genomes shed light on interconnected biogeochemical processes in an aquifer system.</title>
        <authorList>
            <person name="Anantharaman K."/>
            <person name="Brown C.T."/>
            <person name="Hug L.A."/>
            <person name="Sharon I."/>
            <person name="Castelle C.J."/>
            <person name="Probst A.J."/>
            <person name="Thomas B.C."/>
            <person name="Singh A."/>
            <person name="Wilkins M.J."/>
            <person name="Karaoz U."/>
            <person name="Brodie E.L."/>
            <person name="Williams K.H."/>
            <person name="Hubbard S.S."/>
            <person name="Banfield J.F."/>
        </authorList>
    </citation>
    <scope>NUCLEOTIDE SEQUENCE [LARGE SCALE GENOMIC DNA]</scope>
</reference>
<protein>
    <recommendedName>
        <fullName evidence="10">Polymerase nucleotidyl transferase domain-containing protein</fullName>
    </recommendedName>
</protein>
<evidence type="ECO:0000259" key="10">
    <source>
        <dbReference type="Pfam" id="PF01909"/>
    </source>
</evidence>
<dbReference type="AlphaFoldDB" id="A0A1F4VH85"/>
<dbReference type="CDD" id="cd05403">
    <property type="entry name" value="NT_KNTase_like"/>
    <property type="match status" value="1"/>
</dbReference>
<accession>A0A1F4VH85</accession>
<sequence>MNILLNSPLLKEICKQNGIEYLGLFGSYARGEESAKSDIDLLVRFGQPVGYFKLVQVQRKLGEFLGNNVDLVTEGALSTRIFPYVQKDLKTIYESYLEGSDRKNSETLEVLLLSFRTPNPI</sequence>
<keyword evidence="6" id="KW-0547">Nucleotide-binding</keyword>
<dbReference type="GO" id="GO:0046872">
    <property type="term" value="F:metal ion binding"/>
    <property type="evidence" value="ECO:0007669"/>
    <property type="project" value="UniProtKB-KW"/>
</dbReference>
<keyword evidence="2" id="KW-1277">Toxin-antitoxin system</keyword>
<feature type="domain" description="Polymerase nucleotidyl transferase" evidence="10">
    <location>
        <begin position="10"/>
        <end position="83"/>
    </location>
</feature>
<dbReference type="PANTHER" id="PTHR33571:SF14">
    <property type="entry name" value="PROTEIN ADENYLYLTRANSFERASE MJ0435-RELATED"/>
    <property type="match status" value="1"/>
</dbReference>
<evidence type="ECO:0000313" key="11">
    <source>
        <dbReference type="EMBL" id="OGC56592.1"/>
    </source>
</evidence>
<name>A0A1F4VH85_UNCKA</name>
<dbReference type="InterPro" id="IPR002934">
    <property type="entry name" value="Polymerase_NTP_transf_dom"/>
</dbReference>
<keyword evidence="3" id="KW-0808">Transferase</keyword>
<keyword evidence="7" id="KW-0067">ATP-binding</keyword>
<comment type="caution">
    <text evidence="11">The sequence shown here is derived from an EMBL/GenBank/DDBJ whole genome shotgun (WGS) entry which is preliminary data.</text>
</comment>
<evidence type="ECO:0000256" key="4">
    <source>
        <dbReference type="ARBA" id="ARBA00022695"/>
    </source>
</evidence>
<evidence type="ECO:0000256" key="2">
    <source>
        <dbReference type="ARBA" id="ARBA00022649"/>
    </source>
</evidence>
<keyword evidence="8" id="KW-0460">Magnesium</keyword>